<reference evidence="1 2" key="1">
    <citation type="submission" date="2019-05" db="EMBL/GenBank/DDBJ databases">
        <title>Another draft genome of Portunus trituberculatus and its Hox gene families provides insights of decapod evolution.</title>
        <authorList>
            <person name="Jeong J.-H."/>
            <person name="Song I."/>
            <person name="Kim S."/>
            <person name="Choi T."/>
            <person name="Kim D."/>
            <person name="Ryu S."/>
            <person name="Kim W."/>
        </authorList>
    </citation>
    <scope>NUCLEOTIDE SEQUENCE [LARGE SCALE GENOMIC DNA]</scope>
    <source>
        <tissue evidence="1">Muscle</tissue>
    </source>
</reference>
<protein>
    <submittedName>
        <fullName evidence="1">Uncharacterized protein</fullName>
    </submittedName>
</protein>
<proteinExistence type="predicted"/>
<name>A0A5B7ELX2_PORTR</name>
<evidence type="ECO:0000313" key="2">
    <source>
        <dbReference type="Proteomes" id="UP000324222"/>
    </source>
</evidence>
<organism evidence="1 2">
    <name type="scientific">Portunus trituberculatus</name>
    <name type="common">Swimming crab</name>
    <name type="synonym">Neptunus trituberculatus</name>
    <dbReference type="NCBI Taxonomy" id="210409"/>
    <lineage>
        <taxon>Eukaryota</taxon>
        <taxon>Metazoa</taxon>
        <taxon>Ecdysozoa</taxon>
        <taxon>Arthropoda</taxon>
        <taxon>Crustacea</taxon>
        <taxon>Multicrustacea</taxon>
        <taxon>Malacostraca</taxon>
        <taxon>Eumalacostraca</taxon>
        <taxon>Eucarida</taxon>
        <taxon>Decapoda</taxon>
        <taxon>Pleocyemata</taxon>
        <taxon>Brachyura</taxon>
        <taxon>Eubrachyura</taxon>
        <taxon>Portunoidea</taxon>
        <taxon>Portunidae</taxon>
        <taxon>Portuninae</taxon>
        <taxon>Portunus</taxon>
    </lineage>
</organism>
<accession>A0A5B7ELX2</accession>
<comment type="caution">
    <text evidence="1">The sequence shown here is derived from an EMBL/GenBank/DDBJ whole genome shotgun (WGS) entry which is preliminary data.</text>
</comment>
<dbReference type="AlphaFoldDB" id="A0A5B7ELX2"/>
<dbReference type="Proteomes" id="UP000324222">
    <property type="component" value="Unassembled WGS sequence"/>
</dbReference>
<evidence type="ECO:0000313" key="1">
    <source>
        <dbReference type="EMBL" id="MPC34328.1"/>
    </source>
</evidence>
<keyword evidence="2" id="KW-1185">Reference proteome</keyword>
<gene>
    <name evidence="1" type="ORF">E2C01_027713</name>
</gene>
<dbReference type="EMBL" id="VSRR010003031">
    <property type="protein sequence ID" value="MPC34328.1"/>
    <property type="molecule type" value="Genomic_DNA"/>
</dbReference>
<sequence>MLSADTVNFFTTFPPTAPPVAAIAVQMMQSLGCPRHVSVQIPLRLTVSAVTRRVTHQKLKEPAMPMESNDVTDYGMAITKRAELPRAPHVPVGPEGRNGTLHRPDCEQVELSLSKPKALQSHIREGRPSLNQLMVKVVNTRVCPVLSLVQALVSPAS</sequence>